<dbReference type="Gene3D" id="2.30.110.10">
    <property type="entry name" value="Electron Transport, Fmn-binding Protein, Chain A"/>
    <property type="match status" value="1"/>
</dbReference>
<evidence type="ECO:0000313" key="2">
    <source>
        <dbReference type="EMBL" id="CUH35308.1"/>
    </source>
</evidence>
<gene>
    <name evidence="2" type="ORF">JSE7799_01108</name>
</gene>
<dbReference type="STRING" id="313367.JSE7799_01108"/>
<dbReference type="Pfam" id="PF12766">
    <property type="entry name" value="Pyridox_oxase_2"/>
    <property type="match status" value="1"/>
</dbReference>
<dbReference type="InterPro" id="IPR012349">
    <property type="entry name" value="Split_barrel_FMN-bd"/>
</dbReference>
<evidence type="ECO:0000313" key="3">
    <source>
        <dbReference type="Proteomes" id="UP000049455"/>
    </source>
</evidence>
<proteinExistence type="predicted"/>
<dbReference type="EMBL" id="CYPR01000060">
    <property type="protein sequence ID" value="CUH35308.1"/>
    <property type="molecule type" value="Genomic_DNA"/>
</dbReference>
<dbReference type="Proteomes" id="UP000049455">
    <property type="component" value="Unassembled WGS sequence"/>
</dbReference>
<organism evidence="2 3">
    <name type="scientific">Jannaschia seosinensis</name>
    <dbReference type="NCBI Taxonomy" id="313367"/>
    <lineage>
        <taxon>Bacteria</taxon>
        <taxon>Pseudomonadati</taxon>
        <taxon>Pseudomonadota</taxon>
        <taxon>Alphaproteobacteria</taxon>
        <taxon>Rhodobacterales</taxon>
        <taxon>Roseobacteraceae</taxon>
        <taxon>Jannaschia</taxon>
    </lineage>
</organism>
<keyword evidence="3" id="KW-1185">Reference proteome</keyword>
<reference evidence="2 3" key="1">
    <citation type="submission" date="2015-09" db="EMBL/GenBank/DDBJ databases">
        <authorList>
            <person name="Jackson K.R."/>
            <person name="Lunt B.L."/>
            <person name="Fisher J.N.B."/>
            <person name="Gardner A.V."/>
            <person name="Bailey M.E."/>
            <person name="Deus L.M."/>
            <person name="Earl A.S."/>
            <person name="Gibby P.D."/>
            <person name="Hartmann K.A."/>
            <person name="Liu J.E."/>
            <person name="Manci A.M."/>
            <person name="Nielsen D.A."/>
            <person name="Solomon M.B."/>
            <person name="Breakwell D.P."/>
            <person name="Burnett S.H."/>
            <person name="Grose J.H."/>
        </authorList>
    </citation>
    <scope>NUCLEOTIDE SEQUENCE [LARGE SCALE GENOMIC DNA]</scope>
    <source>
        <strain evidence="2 3">CECT 7799</strain>
    </source>
</reference>
<evidence type="ECO:0000259" key="1">
    <source>
        <dbReference type="Pfam" id="PF12766"/>
    </source>
</evidence>
<dbReference type="AlphaFoldDB" id="A0A0M7B8X8"/>
<dbReference type="GO" id="GO:0010181">
    <property type="term" value="F:FMN binding"/>
    <property type="evidence" value="ECO:0007669"/>
    <property type="project" value="InterPro"/>
</dbReference>
<dbReference type="RefSeq" id="WP_055662747.1">
    <property type="nucleotide sequence ID" value="NZ_CYPR01000060.1"/>
</dbReference>
<name>A0A0M7B8X8_9RHOB</name>
<dbReference type="SUPFAM" id="SSF50475">
    <property type="entry name" value="FMN-binding split barrel"/>
    <property type="match status" value="1"/>
</dbReference>
<protein>
    <submittedName>
        <fullName evidence="2">PPOX class probable FMN-dependent enzyme, family</fullName>
    </submittedName>
</protein>
<accession>A0A0M7B8X8</accession>
<feature type="domain" description="Pyridoxamine 5'-phosphate oxidase Alr4036 family FMN-binding" evidence="1">
    <location>
        <begin position="26"/>
        <end position="101"/>
    </location>
</feature>
<dbReference type="OrthoDB" id="5120525at2"/>
<dbReference type="InterPro" id="IPR024624">
    <property type="entry name" value="Pyridox_Oxase_Alr4036_FMN-bd"/>
</dbReference>
<sequence>MSDPFDDLTALEDHVWGRLDRGAAVSDDPFRYVTLATMGAAGPEARVVAIRRAVREAGEVEIHSDRRTAKIRAIEVEPRAALLFWDSETQMQLRLSVTMRLLEAEPERWSRIPDFARRNYGTDPAPGTPVGAPEDVTRSPEIARFAALVGRVRAIDALSLAHESHRRARFDANGAVWVAP</sequence>